<dbReference type="AlphaFoldDB" id="A0A0E9P8A3"/>
<evidence type="ECO:0000313" key="1">
    <source>
        <dbReference type="EMBL" id="JAH00497.1"/>
    </source>
</evidence>
<accession>A0A0E9P8A3</accession>
<reference evidence="1" key="2">
    <citation type="journal article" date="2015" name="Fish Shellfish Immunol.">
        <title>Early steps in the European eel (Anguilla anguilla)-Vibrio vulnificus interaction in the gills: Role of the RtxA13 toxin.</title>
        <authorList>
            <person name="Callol A."/>
            <person name="Pajuelo D."/>
            <person name="Ebbesson L."/>
            <person name="Teles M."/>
            <person name="MacKenzie S."/>
            <person name="Amaro C."/>
        </authorList>
    </citation>
    <scope>NUCLEOTIDE SEQUENCE</scope>
</reference>
<reference evidence="1" key="1">
    <citation type="submission" date="2014-11" db="EMBL/GenBank/DDBJ databases">
        <authorList>
            <person name="Amaro Gonzalez C."/>
        </authorList>
    </citation>
    <scope>NUCLEOTIDE SEQUENCE</scope>
</reference>
<proteinExistence type="predicted"/>
<sequence length="27" mass="3125">MLFLFLRSKDNITCEESRSVSNSGRSF</sequence>
<organism evidence="1">
    <name type="scientific">Anguilla anguilla</name>
    <name type="common">European freshwater eel</name>
    <name type="synonym">Muraena anguilla</name>
    <dbReference type="NCBI Taxonomy" id="7936"/>
    <lineage>
        <taxon>Eukaryota</taxon>
        <taxon>Metazoa</taxon>
        <taxon>Chordata</taxon>
        <taxon>Craniata</taxon>
        <taxon>Vertebrata</taxon>
        <taxon>Euteleostomi</taxon>
        <taxon>Actinopterygii</taxon>
        <taxon>Neopterygii</taxon>
        <taxon>Teleostei</taxon>
        <taxon>Anguilliformes</taxon>
        <taxon>Anguillidae</taxon>
        <taxon>Anguilla</taxon>
    </lineage>
</organism>
<name>A0A0E9P8A3_ANGAN</name>
<protein>
    <submittedName>
        <fullName evidence="1">Uncharacterized protein</fullName>
    </submittedName>
</protein>
<dbReference type="EMBL" id="GBXM01108080">
    <property type="protein sequence ID" value="JAH00497.1"/>
    <property type="molecule type" value="Transcribed_RNA"/>
</dbReference>